<dbReference type="Proteomes" id="UP000193944">
    <property type="component" value="Unassembled WGS sequence"/>
</dbReference>
<dbReference type="PANTHER" id="PTHR11932">
    <property type="entry name" value="CULLIN"/>
    <property type="match status" value="1"/>
</dbReference>
<dbReference type="GO" id="GO:0006915">
    <property type="term" value="P:apoptotic process"/>
    <property type="evidence" value="ECO:0007669"/>
    <property type="project" value="UniProtKB-ARBA"/>
</dbReference>
<evidence type="ECO:0000256" key="3">
    <source>
        <dbReference type="ARBA" id="ARBA00022843"/>
    </source>
</evidence>
<dbReference type="InterPro" id="IPR036317">
    <property type="entry name" value="Cullin_homology_sf"/>
</dbReference>
<evidence type="ECO:0000256" key="4">
    <source>
        <dbReference type="PROSITE-ProRule" id="PRU00330"/>
    </source>
</evidence>
<dbReference type="FunFam" id="1.10.10.10:FF:000091">
    <property type="entry name" value="Cullin 3"/>
    <property type="match status" value="1"/>
</dbReference>
<evidence type="ECO:0000313" key="8">
    <source>
        <dbReference type="EMBL" id="ORX77468.1"/>
    </source>
</evidence>
<dbReference type="InterPro" id="IPR016158">
    <property type="entry name" value="Cullin_homology"/>
</dbReference>
<reference evidence="8 9" key="1">
    <citation type="submission" date="2016-08" db="EMBL/GenBank/DDBJ databases">
        <title>A Parts List for Fungal Cellulosomes Revealed by Comparative Genomics.</title>
        <authorList>
            <consortium name="DOE Joint Genome Institute"/>
            <person name="Haitjema C.H."/>
            <person name="Gilmore S.P."/>
            <person name="Henske J.K."/>
            <person name="Solomon K.V."/>
            <person name="De Groot R."/>
            <person name="Kuo A."/>
            <person name="Mondo S.J."/>
            <person name="Salamov A.A."/>
            <person name="Labutti K."/>
            <person name="Zhao Z."/>
            <person name="Chiniquy J."/>
            <person name="Barry K."/>
            <person name="Brewer H.M."/>
            <person name="Purvine S.O."/>
            <person name="Wright A.T."/>
            <person name="Boxma B."/>
            <person name="Van Alen T."/>
            <person name="Hackstein J.H."/>
            <person name="Baker S.E."/>
            <person name="Grigoriev I.V."/>
            <person name="O'Malley M.A."/>
        </authorList>
    </citation>
    <scope>NUCLEOTIDE SEQUENCE [LARGE SCALE GENOMIC DNA]</scope>
    <source>
        <strain evidence="8 9">S4</strain>
    </source>
</reference>
<dbReference type="FunFam" id="1.20.1310.10:FF:000001">
    <property type="entry name" value="Cullin 3"/>
    <property type="match status" value="1"/>
</dbReference>
<dbReference type="InterPro" id="IPR036390">
    <property type="entry name" value="WH_DNA-bd_sf"/>
</dbReference>
<dbReference type="InterPro" id="IPR036388">
    <property type="entry name" value="WH-like_DNA-bd_sf"/>
</dbReference>
<evidence type="ECO:0000259" key="7">
    <source>
        <dbReference type="PROSITE" id="PS50069"/>
    </source>
</evidence>
<dbReference type="InterPro" id="IPR045093">
    <property type="entry name" value="Cullin"/>
</dbReference>
<dbReference type="InterPro" id="IPR016157">
    <property type="entry name" value="Cullin_CS"/>
</dbReference>
<keyword evidence="9" id="KW-1185">Reference proteome</keyword>
<evidence type="ECO:0000256" key="2">
    <source>
        <dbReference type="ARBA" id="ARBA00022499"/>
    </source>
</evidence>
<dbReference type="GO" id="GO:0006950">
    <property type="term" value="P:response to stress"/>
    <property type="evidence" value="ECO:0007669"/>
    <property type="project" value="UniProtKB-ARBA"/>
</dbReference>
<dbReference type="InterPro" id="IPR016159">
    <property type="entry name" value="Cullin_repeat-like_dom_sf"/>
</dbReference>
<dbReference type="InterPro" id="IPR001373">
    <property type="entry name" value="Cullin_N"/>
</dbReference>
<feature type="compositionally biased region" description="Low complexity" evidence="6">
    <location>
        <begin position="357"/>
        <end position="374"/>
    </location>
</feature>
<dbReference type="Gene3D" id="1.10.10.10">
    <property type="entry name" value="Winged helix-like DNA-binding domain superfamily/Winged helix DNA-binding domain"/>
    <property type="match status" value="1"/>
</dbReference>
<evidence type="ECO:0000256" key="6">
    <source>
        <dbReference type="SAM" id="MobiDB-lite"/>
    </source>
</evidence>
<dbReference type="Pfam" id="PF26557">
    <property type="entry name" value="Cullin_AB"/>
    <property type="match status" value="1"/>
</dbReference>
<evidence type="ECO:0000256" key="5">
    <source>
        <dbReference type="RuleBase" id="RU003829"/>
    </source>
</evidence>
<dbReference type="STRING" id="1754192.A0A1Y1WVX8"/>
<dbReference type="GO" id="GO:0005737">
    <property type="term" value="C:cytoplasm"/>
    <property type="evidence" value="ECO:0007669"/>
    <property type="project" value="UniProtKB-ARBA"/>
</dbReference>
<dbReference type="Gene3D" id="6.10.280.240">
    <property type="match status" value="1"/>
</dbReference>
<dbReference type="GO" id="GO:0043161">
    <property type="term" value="P:proteasome-mediated ubiquitin-dependent protein catabolic process"/>
    <property type="evidence" value="ECO:0007669"/>
    <property type="project" value="UniProtKB-ARBA"/>
</dbReference>
<dbReference type="Gene3D" id="1.20.1310.10">
    <property type="entry name" value="Cullin Repeats"/>
    <property type="match status" value="4"/>
</dbReference>
<evidence type="ECO:0000313" key="9">
    <source>
        <dbReference type="Proteomes" id="UP000193944"/>
    </source>
</evidence>
<protein>
    <submittedName>
        <fullName evidence="8">Cullin-3A-like protein</fullName>
    </submittedName>
</protein>
<keyword evidence="3" id="KW-0832">Ubl conjugation</keyword>
<feature type="domain" description="Cullin family profile" evidence="7">
    <location>
        <begin position="453"/>
        <end position="686"/>
    </location>
</feature>
<dbReference type="GO" id="GO:0080090">
    <property type="term" value="P:regulation of primary metabolic process"/>
    <property type="evidence" value="ECO:0007669"/>
    <property type="project" value="UniProtKB-ARBA"/>
</dbReference>
<gene>
    <name evidence="8" type="ORF">BCR32DRAFT_328909</name>
</gene>
<dbReference type="SMART" id="SM00884">
    <property type="entry name" value="Cullin_Nedd8"/>
    <property type="match status" value="1"/>
</dbReference>
<dbReference type="InterPro" id="IPR019559">
    <property type="entry name" value="Cullin_neddylation_domain"/>
</dbReference>
<dbReference type="EMBL" id="MCFG01000246">
    <property type="protein sequence ID" value="ORX77468.1"/>
    <property type="molecule type" value="Genomic_DNA"/>
</dbReference>
<dbReference type="Gene3D" id="3.30.230.130">
    <property type="entry name" value="Cullin, Chain C, Domain 2"/>
    <property type="match status" value="1"/>
</dbReference>
<dbReference type="SUPFAM" id="SSF74788">
    <property type="entry name" value="Cullin repeat-like"/>
    <property type="match status" value="1"/>
</dbReference>
<dbReference type="SUPFAM" id="SSF46785">
    <property type="entry name" value="Winged helix' DNA-binding domain"/>
    <property type="match status" value="1"/>
</dbReference>
<proteinExistence type="inferred from homology"/>
<name>A0A1Y1WVX8_9FUNG</name>
<reference evidence="8 9" key="2">
    <citation type="submission" date="2016-08" db="EMBL/GenBank/DDBJ databases">
        <title>Pervasive Adenine N6-methylation of Active Genes in Fungi.</title>
        <authorList>
            <consortium name="DOE Joint Genome Institute"/>
            <person name="Mondo S.J."/>
            <person name="Dannebaum R.O."/>
            <person name="Kuo R.C."/>
            <person name="Labutti K."/>
            <person name="Haridas S."/>
            <person name="Kuo A."/>
            <person name="Salamov A."/>
            <person name="Ahrendt S.R."/>
            <person name="Lipzen A."/>
            <person name="Sullivan W."/>
            <person name="Andreopoulos W.B."/>
            <person name="Clum A."/>
            <person name="Lindquist E."/>
            <person name="Daum C."/>
            <person name="Ramamoorthy G.K."/>
            <person name="Gryganskyi A."/>
            <person name="Culley D."/>
            <person name="Magnuson J.K."/>
            <person name="James T.Y."/>
            <person name="O'Malley M.A."/>
            <person name="Stajich J.E."/>
            <person name="Spatafora J.W."/>
            <person name="Visel A."/>
            <person name="Grigoriev I.V."/>
        </authorList>
    </citation>
    <scope>NUCLEOTIDE SEQUENCE [LARGE SCALE GENOMIC DNA]</scope>
    <source>
        <strain evidence="8 9">S4</strain>
    </source>
</reference>
<accession>A0A1Y1WVX8</accession>
<dbReference type="GO" id="GO:0031625">
    <property type="term" value="F:ubiquitin protein ligase binding"/>
    <property type="evidence" value="ECO:0007669"/>
    <property type="project" value="InterPro"/>
</dbReference>
<dbReference type="OrthoDB" id="27073at2759"/>
<dbReference type="AlphaFoldDB" id="A0A1Y1WVX8"/>
<dbReference type="PROSITE" id="PS01256">
    <property type="entry name" value="CULLIN_1"/>
    <property type="match status" value="1"/>
</dbReference>
<dbReference type="PROSITE" id="PS50069">
    <property type="entry name" value="CULLIN_2"/>
    <property type="match status" value="1"/>
</dbReference>
<dbReference type="GO" id="GO:0010468">
    <property type="term" value="P:regulation of gene expression"/>
    <property type="evidence" value="ECO:0007669"/>
    <property type="project" value="UniProtKB-ARBA"/>
</dbReference>
<dbReference type="SUPFAM" id="SSF75632">
    <property type="entry name" value="Cullin homology domain"/>
    <property type="match status" value="1"/>
</dbReference>
<organism evidence="8 9">
    <name type="scientific">Anaeromyces robustus</name>
    <dbReference type="NCBI Taxonomy" id="1754192"/>
    <lineage>
        <taxon>Eukaryota</taxon>
        <taxon>Fungi</taxon>
        <taxon>Fungi incertae sedis</taxon>
        <taxon>Chytridiomycota</taxon>
        <taxon>Chytridiomycota incertae sedis</taxon>
        <taxon>Neocallimastigomycetes</taxon>
        <taxon>Neocallimastigales</taxon>
        <taxon>Neocallimastigaceae</taxon>
        <taxon>Anaeromyces</taxon>
    </lineage>
</organism>
<dbReference type="InterPro" id="IPR059120">
    <property type="entry name" value="Cullin-like_AB"/>
</dbReference>
<dbReference type="Pfam" id="PF10557">
    <property type="entry name" value="Cullin_Nedd8"/>
    <property type="match status" value="1"/>
</dbReference>
<comment type="similarity">
    <text evidence="1 4 5">Belongs to the cullin family.</text>
</comment>
<dbReference type="FunFam" id="1.20.1310.10:FF:000002">
    <property type="entry name" value="cullin-3 isoform X1"/>
    <property type="match status" value="1"/>
</dbReference>
<feature type="region of interest" description="Disordered" evidence="6">
    <location>
        <begin position="351"/>
        <end position="374"/>
    </location>
</feature>
<dbReference type="GO" id="GO:0031461">
    <property type="term" value="C:cullin-RING ubiquitin ligase complex"/>
    <property type="evidence" value="ECO:0007669"/>
    <property type="project" value="InterPro"/>
</dbReference>
<sequence>MHENNRRFKSKNKRLEERSKTDEYWNKLRNAFYEIFNKNAGELSFEELYRYAYNLVLSKEGKRIYNGTCEIMEERLKEISLQEIKPAFPVHEPGNKYQSNTEIERDLDFLRIIKKTWDNHIMAITEIKSLLMYMDRVFVPRAKLLPIYEKSQHIFRDIIIYDENIKEFIINIILKQIERERSGEMIDRSLISNIISMMLDLHEGDGETGLSLYKSIFEDRYLESSRIYYANLSEKFLDENDASEWLKKSEYHMEEEKNRTEQYLSTFSTREILRIVEQETIEKHVNTIIEMENSGLKSLVKDDKYSDLKRMYNLFGKVNNGREELIKALCEYIKELGEDINETWALVTPQSNESNKHINNNTNTNINTNNNTIKKNSTINKNENLDLLNSKNNQSSKTEHITKQSINPKQWVIKYLELKEKLDNILERGFDNDKKFQMKMNSVFQLIINENPKASESLSLFIDDNLKKGIKGKSDDEIEDLLNKSIVLFRFISDKDVFERYYKQHLAKRLLYKKSLSEDAERIMITRLQMECGHQFTTKLEGMYKDISISSELSSEFKSLEKSKGKKLPELNVSVLTKIFWPMSGQITPNLPYPIEIQTLMDDFSKFYYSRHSGRKLLWQSSLGSADLRINYERGSKDINICNLGMILLINIFNKWAPGDTYTFRQIQTELDVNDLELKRVLQSLVFSKYKLLQKIPKSRDIKDDDEFIVNVKFSTPLNRIKIPMVVASGNIHNRSSIIENNDEREETFRHIEDSRRFQIDAAVVRIMKGRKKMYHNNLITEVTNQLSSRFMPSPTAIKKRIESLIEREYMERSPDDRKIYLYLA</sequence>
<comment type="caution">
    <text evidence="8">The sequence shown here is derived from an EMBL/GenBank/DDBJ whole genome shotgun (WGS) entry which is preliminary data.</text>
</comment>
<dbReference type="SMART" id="SM00182">
    <property type="entry name" value="CULLIN"/>
    <property type="match status" value="1"/>
</dbReference>
<dbReference type="Pfam" id="PF00888">
    <property type="entry name" value="Cullin"/>
    <property type="match status" value="1"/>
</dbReference>
<dbReference type="GO" id="GO:0000278">
    <property type="term" value="P:mitotic cell cycle"/>
    <property type="evidence" value="ECO:0007669"/>
    <property type="project" value="UniProtKB-ARBA"/>
</dbReference>
<keyword evidence="2" id="KW-1017">Isopeptide bond</keyword>
<evidence type="ECO:0000256" key="1">
    <source>
        <dbReference type="ARBA" id="ARBA00006019"/>
    </source>
</evidence>
<dbReference type="GO" id="GO:0007165">
    <property type="term" value="P:signal transduction"/>
    <property type="evidence" value="ECO:0007669"/>
    <property type="project" value="UniProtKB-ARBA"/>
</dbReference>